<proteinExistence type="predicted"/>
<dbReference type="PROSITE" id="PS51186">
    <property type="entry name" value="GNAT"/>
    <property type="match status" value="1"/>
</dbReference>
<evidence type="ECO:0000313" key="4">
    <source>
        <dbReference type="Proteomes" id="UP001242480"/>
    </source>
</evidence>
<keyword evidence="3" id="KW-0012">Acyltransferase</keyword>
<dbReference type="EMBL" id="JAUSVX010000008">
    <property type="protein sequence ID" value="MDQ0471235.1"/>
    <property type="molecule type" value="Genomic_DNA"/>
</dbReference>
<dbReference type="PANTHER" id="PTHR13947:SF37">
    <property type="entry name" value="LD18367P"/>
    <property type="match status" value="1"/>
</dbReference>
<organism evidence="3 4">
    <name type="scientific">Labrys wisconsinensis</name>
    <dbReference type="NCBI Taxonomy" id="425677"/>
    <lineage>
        <taxon>Bacteria</taxon>
        <taxon>Pseudomonadati</taxon>
        <taxon>Pseudomonadota</taxon>
        <taxon>Alphaproteobacteria</taxon>
        <taxon>Hyphomicrobiales</taxon>
        <taxon>Xanthobacteraceae</taxon>
        <taxon>Labrys</taxon>
    </lineage>
</organism>
<keyword evidence="1 3" id="KW-0808">Transferase</keyword>
<keyword evidence="4" id="KW-1185">Reference proteome</keyword>
<feature type="domain" description="N-acetyltransferase" evidence="2">
    <location>
        <begin position="14"/>
        <end position="155"/>
    </location>
</feature>
<dbReference type="EC" id="2.3.1.-" evidence="3"/>
<comment type="caution">
    <text evidence="3">The sequence shown here is derived from an EMBL/GenBank/DDBJ whole genome shotgun (WGS) entry which is preliminary data.</text>
</comment>
<evidence type="ECO:0000256" key="1">
    <source>
        <dbReference type="ARBA" id="ARBA00022679"/>
    </source>
</evidence>
<dbReference type="InterPro" id="IPR050769">
    <property type="entry name" value="NAT_camello-type"/>
</dbReference>
<gene>
    <name evidence="3" type="ORF">QO011_004258</name>
</gene>
<reference evidence="3 4" key="1">
    <citation type="submission" date="2023-07" db="EMBL/GenBank/DDBJ databases">
        <title>Genomic Encyclopedia of Type Strains, Phase IV (KMG-IV): sequencing the most valuable type-strain genomes for metagenomic binning, comparative biology and taxonomic classification.</title>
        <authorList>
            <person name="Goeker M."/>
        </authorList>
    </citation>
    <scope>NUCLEOTIDE SEQUENCE [LARGE SCALE GENOMIC DNA]</scope>
    <source>
        <strain evidence="3 4">DSM 19619</strain>
    </source>
</reference>
<dbReference type="PANTHER" id="PTHR13947">
    <property type="entry name" value="GNAT FAMILY N-ACETYLTRANSFERASE"/>
    <property type="match status" value="1"/>
</dbReference>
<accession>A0ABU0JAD5</accession>
<dbReference type="SUPFAM" id="SSF55729">
    <property type="entry name" value="Acyl-CoA N-acyltransferases (Nat)"/>
    <property type="match status" value="1"/>
</dbReference>
<sequence>MSGRADQPARPAGLVIRPYAEADHDAVRELWCSAWEATYPAIDFRARWPLMLTRWRGMAGGIHLAVRDGAVAGMIVLDRTDLDQIAVAPALFGSPVAAALMDFAKALAGERLTLTVNASNARAIRFYERHGFVPTGTGVSPLSGLPTRIYQWRHRAVNIANNS</sequence>
<dbReference type="InterPro" id="IPR016181">
    <property type="entry name" value="Acyl_CoA_acyltransferase"/>
</dbReference>
<dbReference type="GO" id="GO:0016746">
    <property type="term" value="F:acyltransferase activity"/>
    <property type="evidence" value="ECO:0007669"/>
    <property type="project" value="UniProtKB-KW"/>
</dbReference>
<dbReference type="Proteomes" id="UP001242480">
    <property type="component" value="Unassembled WGS sequence"/>
</dbReference>
<name>A0ABU0JAD5_9HYPH</name>
<dbReference type="InterPro" id="IPR000182">
    <property type="entry name" value="GNAT_dom"/>
</dbReference>
<evidence type="ECO:0000313" key="3">
    <source>
        <dbReference type="EMBL" id="MDQ0471235.1"/>
    </source>
</evidence>
<dbReference type="Gene3D" id="3.40.630.30">
    <property type="match status" value="1"/>
</dbReference>
<dbReference type="Pfam" id="PF00583">
    <property type="entry name" value="Acetyltransf_1"/>
    <property type="match status" value="1"/>
</dbReference>
<evidence type="ECO:0000259" key="2">
    <source>
        <dbReference type="PROSITE" id="PS51186"/>
    </source>
</evidence>
<protein>
    <submittedName>
        <fullName evidence="3">Acetyltransferase</fullName>
        <ecNumber evidence="3">2.3.1.-</ecNumber>
    </submittedName>
</protein>
<dbReference type="RefSeq" id="WP_307276016.1">
    <property type="nucleotide sequence ID" value="NZ_JAUSVX010000008.1"/>
</dbReference>